<reference evidence="2" key="1">
    <citation type="submission" date="2022-07" db="EMBL/GenBank/DDBJ databases">
        <title>Genome Sequence of Agrocybe chaxingu.</title>
        <authorList>
            <person name="Buettner E."/>
        </authorList>
    </citation>
    <scope>NUCLEOTIDE SEQUENCE</scope>
    <source>
        <strain evidence="2">MP-N11</strain>
    </source>
</reference>
<dbReference type="OrthoDB" id="5150177at2759"/>
<protein>
    <submittedName>
        <fullName evidence="2">Uncharacterized protein</fullName>
    </submittedName>
</protein>
<evidence type="ECO:0000256" key="1">
    <source>
        <dbReference type="SAM" id="MobiDB-lite"/>
    </source>
</evidence>
<dbReference type="Proteomes" id="UP001148786">
    <property type="component" value="Unassembled WGS sequence"/>
</dbReference>
<gene>
    <name evidence="2" type="ORF">NLJ89_g10685</name>
</gene>
<keyword evidence="3" id="KW-1185">Reference proteome</keyword>
<comment type="caution">
    <text evidence="2">The sequence shown here is derived from an EMBL/GenBank/DDBJ whole genome shotgun (WGS) entry which is preliminary data.</text>
</comment>
<organism evidence="2 3">
    <name type="scientific">Agrocybe chaxingu</name>
    <dbReference type="NCBI Taxonomy" id="84603"/>
    <lineage>
        <taxon>Eukaryota</taxon>
        <taxon>Fungi</taxon>
        <taxon>Dikarya</taxon>
        <taxon>Basidiomycota</taxon>
        <taxon>Agaricomycotina</taxon>
        <taxon>Agaricomycetes</taxon>
        <taxon>Agaricomycetidae</taxon>
        <taxon>Agaricales</taxon>
        <taxon>Agaricineae</taxon>
        <taxon>Strophariaceae</taxon>
        <taxon>Agrocybe</taxon>
    </lineage>
</organism>
<dbReference type="AlphaFoldDB" id="A0A9W8JRA5"/>
<evidence type="ECO:0000313" key="3">
    <source>
        <dbReference type="Proteomes" id="UP001148786"/>
    </source>
</evidence>
<evidence type="ECO:0000313" key="2">
    <source>
        <dbReference type="EMBL" id="KAJ3495074.1"/>
    </source>
</evidence>
<sequence>MLTHQFNQCNQVHLRSCCHRRPQGHEHCCSARLDLVDFEAREFDNELELEAREFDDGYELEAREFDDELDARDIDNEFEFEAREDNFEDLEARIVKSTNLKPPTPKAGKVPAPINVAKANSKHVSTGSTTPVTAKKTGVHTPKTPLSSKKVGPTPKTP</sequence>
<feature type="compositionally biased region" description="Polar residues" evidence="1">
    <location>
        <begin position="122"/>
        <end position="132"/>
    </location>
</feature>
<proteinExistence type="predicted"/>
<name>A0A9W8JRA5_9AGAR</name>
<feature type="region of interest" description="Disordered" evidence="1">
    <location>
        <begin position="118"/>
        <end position="158"/>
    </location>
</feature>
<dbReference type="EMBL" id="JANKHO010002063">
    <property type="protein sequence ID" value="KAJ3495074.1"/>
    <property type="molecule type" value="Genomic_DNA"/>
</dbReference>
<accession>A0A9W8JRA5</accession>